<feature type="domain" description="HNH endonuclease 5" evidence="1">
    <location>
        <begin position="70"/>
        <end position="121"/>
    </location>
</feature>
<evidence type="ECO:0000259" key="1">
    <source>
        <dbReference type="Pfam" id="PF14279"/>
    </source>
</evidence>
<dbReference type="Pfam" id="PF14279">
    <property type="entry name" value="HNH_5"/>
    <property type="match status" value="1"/>
</dbReference>
<dbReference type="Proteomes" id="UP000516862">
    <property type="component" value="Chromosome"/>
</dbReference>
<proteinExistence type="predicted"/>
<organism evidence="2 3">
    <name type="scientific">Acinetobacter seifertii</name>
    <dbReference type="NCBI Taxonomy" id="1530123"/>
    <lineage>
        <taxon>Bacteria</taxon>
        <taxon>Pseudomonadati</taxon>
        <taxon>Pseudomonadota</taxon>
        <taxon>Gammaproteobacteria</taxon>
        <taxon>Moraxellales</taxon>
        <taxon>Moraxellaceae</taxon>
        <taxon>Acinetobacter</taxon>
        <taxon>Acinetobacter calcoaceticus/baumannii complex</taxon>
    </lineage>
</organism>
<evidence type="ECO:0000313" key="3">
    <source>
        <dbReference type="Proteomes" id="UP000516862"/>
    </source>
</evidence>
<dbReference type="InterPro" id="IPR029471">
    <property type="entry name" value="HNH_5"/>
</dbReference>
<accession>A0A7H2PPB0</accession>
<reference evidence="3" key="1">
    <citation type="submission" date="2020-09" db="EMBL/GenBank/DDBJ databases">
        <title>Clinical and molecular characterization of Acinetobacter seifertii in Taiwan.</title>
        <authorList>
            <person name="Li L.-H."/>
            <person name="Yang Y.-S."/>
            <person name="Sun J.-R."/>
            <person name="Huang T.-W."/>
            <person name="Huang W.-C."/>
            <person name="Wang Y.-C."/>
            <person name="Kuo T.-H."/>
            <person name="Kuo S.-C."/>
            <person name="Chen T.-L."/>
        </authorList>
    </citation>
    <scope>NUCLEOTIDE SEQUENCE [LARGE SCALE GENOMIC DNA]</scope>
    <source>
        <strain evidence="3">AS73</strain>
    </source>
</reference>
<sequence length="347" mass="41566">MKYNEITYHINKIEFGNFDRRIERRFKFKKIYNKFDLALRDYEVIFSYTDYYDLNKEKVLYEESTSSKKCIFCLRHENETSFGNKPHVIPYFLGNKYLLHSGECNECNAYFSKSLEDALDKYTAPFRTLNFIKNRNKNFTKVTSQKGDFIYSYDKKQKVFTISGDNIDNYVFDDEEKETLKIIFDIKRHRPIDVYKAFMKIFYGLLPREEHKNFTELRKWIMEQNTDKIFAKPLNILRSWHPSFNTIPLTIFIMHRKSSLDLIPTSFDYSGLISFGNIIYEMPIFSDAFLQHAKKLKLQGKSLNFTLQLLPKPFEVINTEIIDFSNTEYITDKCEVNFKYSDRTQYV</sequence>
<dbReference type="EMBL" id="CP061561">
    <property type="protein sequence ID" value="QNX04693.1"/>
    <property type="molecule type" value="Genomic_DNA"/>
</dbReference>
<evidence type="ECO:0000313" key="2">
    <source>
        <dbReference type="EMBL" id="QNX04693.1"/>
    </source>
</evidence>
<gene>
    <name evidence="2" type="ORF">IC796_15345</name>
</gene>
<protein>
    <recommendedName>
        <fullName evidence="1">HNH endonuclease 5 domain-containing protein</fullName>
    </recommendedName>
</protein>
<reference evidence="2 3" key="2">
    <citation type="submission" date="2020-09" db="EMBL/GenBank/DDBJ databases">
        <authorList>
            <person name="Chen F.-J."/>
            <person name="Lee Y.-T."/>
        </authorList>
    </citation>
    <scope>NUCLEOTIDE SEQUENCE [LARGE SCALE GENOMIC DNA]</scope>
    <source>
        <strain evidence="2 3">AS73</strain>
    </source>
</reference>
<dbReference type="AlphaFoldDB" id="A0A7H2PPB0"/>
<name>A0A7H2PPB0_9GAMM</name>
<dbReference type="RefSeq" id="WP_151685976.1">
    <property type="nucleotide sequence ID" value="NZ_BKEE01000074.1"/>
</dbReference>